<evidence type="ECO:0000313" key="2">
    <source>
        <dbReference type="EMBL" id="CAG8616286.1"/>
    </source>
</evidence>
<feature type="region of interest" description="Disordered" evidence="1">
    <location>
        <begin position="36"/>
        <end position="76"/>
    </location>
</feature>
<evidence type="ECO:0000313" key="3">
    <source>
        <dbReference type="Proteomes" id="UP000789572"/>
    </source>
</evidence>
<feature type="compositionally biased region" description="Low complexity" evidence="1">
    <location>
        <begin position="66"/>
        <end position="76"/>
    </location>
</feature>
<dbReference type="AlphaFoldDB" id="A0A9N9CY70"/>
<protein>
    <submittedName>
        <fullName evidence="2">3256_t:CDS:1</fullName>
    </submittedName>
</protein>
<comment type="caution">
    <text evidence="2">The sequence shown here is derived from an EMBL/GenBank/DDBJ whole genome shotgun (WGS) entry which is preliminary data.</text>
</comment>
<dbReference type="OrthoDB" id="10494318at2759"/>
<dbReference type="EMBL" id="CAJVPJ010002228">
    <property type="protein sequence ID" value="CAG8616286.1"/>
    <property type="molecule type" value="Genomic_DNA"/>
</dbReference>
<organism evidence="2 3">
    <name type="scientific">Paraglomus occultum</name>
    <dbReference type="NCBI Taxonomy" id="144539"/>
    <lineage>
        <taxon>Eukaryota</taxon>
        <taxon>Fungi</taxon>
        <taxon>Fungi incertae sedis</taxon>
        <taxon>Mucoromycota</taxon>
        <taxon>Glomeromycotina</taxon>
        <taxon>Glomeromycetes</taxon>
        <taxon>Paraglomerales</taxon>
        <taxon>Paraglomeraceae</taxon>
        <taxon>Paraglomus</taxon>
    </lineage>
</organism>
<keyword evidence="3" id="KW-1185">Reference proteome</keyword>
<proteinExistence type="predicted"/>
<accession>A0A9N9CY70</accession>
<sequence length="87" mass="9241">MSTSQTRPRTPPSDYGPSLTPPTLEEINLCHVSIDVEASENKPKGSPPSATEDNVVTSAETEEANDNNNNSGTSNDVDLCCSLIVHL</sequence>
<dbReference type="Proteomes" id="UP000789572">
    <property type="component" value="Unassembled WGS sequence"/>
</dbReference>
<gene>
    <name evidence="2" type="ORF">POCULU_LOCUS8200</name>
</gene>
<evidence type="ECO:0000256" key="1">
    <source>
        <dbReference type="SAM" id="MobiDB-lite"/>
    </source>
</evidence>
<name>A0A9N9CY70_9GLOM</name>
<feature type="non-terminal residue" evidence="2">
    <location>
        <position position="87"/>
    </location>
</feature>
<reference evidence="2" key="1">
    <citation type="submission" date="2021-06" db="EMBL/GenBank/DDBJ databases">
        <authorList>
            <person name="Kallberg Y."/>
            <person name="Tangrot J."/>
            <person name="Rosling A."/>
        </authorList>
    </citation>
    <scope>NUCLEOTIDE SEQUENCE</scope>
    <source>
        <strain evidence="2">IA702</strain>
    </source>
</reference>
<feature type="region of interest" description="Disordered" evidence="1">
    <location>
        <begin position="1"/>
        <end position="24"/>
    </location>
</feature>